<feature type="compositionally biased region" description="Basic and acidic residues" evidence="1">
    <location>
        <begin position="234"/>
        <end position="251"/>
    </location>
</feature>
<name>A0A9W9W726_9EURO</name>
<dbReference type="RefSeq" id="XP_056491753.1">
    <property type="nucleotide sequence ID" value="XM_056629019.1"/>
</dbReference>
<keyword evidence="3" id="KW-1185">Reference proteome</keyword>
<dbReference type="GeneID" id="81367999"/>
<protein>
    <submittedName>
        <fullName evidence="2">Ankyrin</fullName>
    </submittedName>
</protein>
<accession>A0A9W9W726</accession>
<comment type="caution">
    <text evidence="2">The sequence shown here is derived from an EMBL/GenBank/DDBJ whole genome shotgun (WGS) entry which is preliminary data.</text>
</comment>
<evidence type="ECO:0000313" key="2">
    <source>
        <dbReference type="EMBL" id="KAJ5404511.1"/>
    </source>
</evidence>
<feature type="region of interest" description="Disordered" evidence="1">
    <location>
        <begin position="222"/>
        <end position="251"/>
    </location>
</feature>
<dbReference type="AlphaFoldDB" id="A0A9W9W726"/>
<organism evidence="2 3">
    <name type="scientific">Penicillium cosmopolitanum</name>
    <dbReference type="NCBI Taxonomy" id="1131564"/>
    <lineage>
        <taxon>Eukaryota</taxon>
        <taxon>Fungi</taxon>
        <taxon>Dikarya</taxon>
        <taxon>Ascomycota</taxon>
        <taxon>Pezizomycotina</taxon>
        <taxon>Eurotiomycetes</taxon>
        <taxon>Eurotiomycetidae</taxon>
        <taxon>Eurotiales</taxon>
        <taxon>Aspergillaceae</taxon>
        <taxon>Penicillium</taxon>
    </lineage>
</organism>
<gene>
    <name evidence="2" type="ORF">N7509_004382</name>
</gene>
<reference evidence="2" key="1">
    <citation type="submission" date="2022-12" db="EMBL/GenBank/DDBJ databases">
        <authorList>
            <person name="Petersen C."/>
        </authorList>
    </citation>
    <scope>NUCLEOTIDE SEQUENCE</scope>
    <source>
        <strain evidence="2">IBT 29677</strain>
    </source>
</reference>
<dbReference type="Proteomes" id="UP001147747">
    <property type="component" value="Unassembled WGS sequence"/>
</dbReference>
<reference evidence="2" key="2">
    <citation type="journal article" date="2023" name="IMA Fungus">
        <title>Comparative genomic study of the Penicillium genus elucidates a diverse pangenome and 15 lateral gene transfer events.</title>
        <authorList>
            <person name="Petersen C."/>
            <person name="Sorensen T."/>
            <person name="Nielsen M.R."/>
            <person name="Sondergaard T.E."/>
            <person name="Sorensen J.L."/>
            <person name="Fitzpatrick D.A."/>
            <person name="Frisvad J.C."/>
            <person name="Nielsen K.L."/>
        </authorList>
    </citation>
    <scope>NUCLEOTIDE SEQUENCE</scope>
    <source>
        <strain evidence="2">IBT 29677</strain>
    </source>
</reference>
<evidence type="ECO:0000256" key="1">
    <source>
        <dbReference type="SAM" id="MobiDB-lite"/>
    </source>
</evidence>
<dbReference type="EMBL" id="JAPZBU010000005">
    <property type="protein sequence ID" value="KAJ5404511.1"/>
    <property type="molecule type" value="Genomic_DNA"/>
</dbReference>
<feature type="compositionally biased region" description="Polar residues" evidence="1">
    <location>
        <begin position="222"/>
        <end position="231"/>
    </location>
</feature>
<sequence length="251" mass="29417">MSNRFDEVLDYEVWLEEGCDGTVNGLYYKHSICTGTALDFAFFGAHYARSNYRFNCRNNQGGDRERNSKGYFGNSVSRMLHTEAERNASTAYWEYPGIMRMLLDHGFKRTKPKEMDFEPSYNDAVSLWSFDPIPDEEHWGILYDLRILDDDWEQQAFEKVLDKHLLYGKFGDWPALAKRWPELQNVLNDKASHQKLLLRAENRRETVGHPRSMALRNSSLIRNNRKTNNGENCVGKERYGQRKKETRGVKN</sequence>
<evidence type="ECO:0000313" key="3">
    <source>
        <dbReference type="Proteomes" id="UP001147747"/>
    </source>
</evidence>
<proteinExistence type="predicted"/>
<dbReference type="OrthoDB" id="5153584at2759"/>